<dbReference type="InterPro" id="IPR041033">
    <property type="entry name" value="SpaA_PFL_dom_1"/>
</dbReference>
<organism evidence="10 11">
    <name type="scientific">Bifidobacterium primatium</name>
    <dbReference type="NCBI Taxonomy" id="2045438"/>
    <lineage>
        <taxon>Bacteria</taxon>
        <taxon>Bacillati</taxon>
        <taxon>Actinomycetota</taxon>
        <taxon>Actinomycetes</taxon>
        <taxon>Bifidobacteriales</taxon>
        <taxon>Bifidobacteriaceae</taxon>
        <taxon>Bifidobacterium</taxon>
    </lineage>
</organism>
<evidence type="ECO:0000256" key="4">
    <source>
        <dbReference type="ARBA" id="ARBA00023088"/>
    </source>
</evidence>
<evidence type="ECO:0000256" key="5">
    <source>
        <dbReference type="SAM" id="Phobius"/>
    </source>
</evidence>
<feature type="domain" description="Gram-positive pilin backbone subunit 2 Cna-B-like" evidence="8">
    <location>
        <begin position="220"/>
        <end position="338"/>
    </location>
</feature>
<dbReference type="InterPro" id="IPR026466">
    <property type="entry name" value="Fim_isopep_form_D2_dom"/>
</dbReference>
<dbReference type="EMBL" id="PEBI01000002">
    <property type="protein sequence ID" value="PJM73252.1"/>
    <property type="molecule type" value="Genomic_DNA"/>
</dbReference>
<keyword evidence="4" id="KW-0572">Peptidoglycan-anchor</keyword>
<evidence type="ECO:0000256" key="1">
    <source>
        <dbReference type="ARBA" id="ARBA00022512"/>
    </source>
</evidence>
<dbReference type="Pfam" id="PF17802">
    <property type="entry name" value="SpaA"/>
    <property type="match status" value="1"/>
</dbReference>
<protein>
    <submittedName>
        <fullName evidence="10">Cell surface protein</fullName>
    </submittedName>
</protein>
<accession>A0A2M9H8X5</accession>
<reference evidence="10 11" key="1">
    <citation type="submission" date="2017-10" db="EMBL/GenBank/DDBJ databases">
        <title>Draft genome sequences of strains TRE 1, TRE 9, TRE H and TRI 7, isolated from tamarins, belonging to four potential novel Bifidobacterium species.</title>
        <authorList>
            <person name="Mattarelli P."/>
            <person name="Modesto M."/>
            <person name="Puglisi E."/>
            <person name="Morelli L."/>
            <person name="Spezio C."/>
            <person name="Bonetti A."/>
            <person name="Sandri C."/>
        </authorList>
    </citation>
    <scope>NUCLEOTIDE SEQUENCE [LARGE SCALE GENOMIC DNA]</scope>
    <source>
        <strain evidence="11">TRE1</strain>
    </source>
</reference>
<dbReference type="AlphaFoldDB" id="A0A2M9H8X5"/>
<keyword evidence="5" id="KW-0812">Transmembrane</keyword>
<dbReference type="GO" id="GO:0005975">
    <property type="term" value="P:carbohydrate metabolic process"/>
    <property type="evidence" value="ECO:0007669"/>
    <property type="project" value="UniProtKB-ARBA"/>
</dbReference>
<evidence type="ECO:0000259" key="9">
    <source>
        <dbReference type="Pfam" id="PF17802"/>
    </source>
</evidence>
<dbReference type="InterPro" id="IPR048052">
    <property type="entry name" value="FM1-like"/>
</dbReference>
<dbReference type="InterPro" id="IPR013783">
    <property type="entry name" value="Ig-like_fold"/>
</dbReference>
<keyword evidence="2" id="KW-0964">Secreted</keyword>
<comment type="caution">
    <text evidence="10">The sequence shown here is derived from an EMBL/GenBank/DDBJ whole genome shotgun (WGS) entry which is preliminary data.</text>
</comment>
<dbReference type="NCBIfam" id="TIGR01167">
    <property type="entry name" value="LPXTG_anchor"/>
    <property type="match status" value="1"/>
</dbReference>
<proteinExistence type="predicted"/>
<evidence type="ECO:0000313" key="10">
    <source>
        <dbReference type="EMBL" id="PJM73252.1"/>
    </source>
</evidence>
<feature type="chain" id="PRO_5015000043" evidence="6">
    <location>
        <begin position="32"/>
        <end position="542"/>
    </location>
</feature>
<dbReference type="Gene3D" id="2.60.40.740">
    <property type="match status" value="1"/>
</dbReference>
<sequence length="542" mass="56632">MNSLMKKAIATVAAAATALGLAAATGAAANAAGEKATLTVSTADAKFAGKTVNAYKMFDASVTGSGSSKVVTYKLDTRWKTFFTTTTTTEGTSGATDCSDNDALDQCASDYVKGLKDTALDTFAQKASNWAQKNGIAAVASAPKISETATDSKYTAKFTGLDYGYYVVAVPGASVVNANGKYASLVSVHEAEAEQTIKGELPTVTKKVDGDKDATDAKVGQQLTFTLKSTIPDMSAYDSYTFDFNDTLSEGLTFDAIDSVKVEGVDAALVENTDYTVTKPTADNGNKLTVSMTNFKTKQQANAGKAITVTYKATLNKYAVVAGEGNTNSASVYYTTNPENTEFGDSQPSTVRTYTYGFTIDKYTGTYGDNAKRLDGAKFQLQDAKGTEIQVVQESAGSDTAAAVYRVATTGETAATEIATPKSGKLTFKGLANGNYLLEETDAPTDYNKLANKIGIKIEGDNGEGNPAKATVAVTYDNNAGNDGYTESAETDAEGQKTIIPVKNESGVTLPGTGGMGTVAFTVVGVLIVAFGVAWALRRKRA</sequence>
<gene>
    <name evidence="10" type="ORF">CS006_04170</name>
</gene>
<evidence type="ECO:0000256" key="6">
    <source>
        <dbReference type="SAM" id="SignalP"/>
    </source>
</evidence>
<dbReference type="RefSeq" id="WP_100510543.1">
    <property type="nucleotide sequence ID" value="NZ_PEBI01000002.1"/>
</dbReference>
<evidence type="ECO:0000256" key="2">
    <source>
        <dbReference type="ARBA" id="ARBA00022525"/>
    </source>
</evidence>
<feature type="transmembrane region" description="Helical" evidence="5">
    <location>
        <begin position="516"/>
        <end position="537"/>
    </location>
</feature>
<evidence type="ECO:0000259" key="8">
    <source>
        <dbReference type="Pfam" id="PF16569"/>
    </source>
</evidence>
<dbReference type="OrthoDB" id="2199792at2"/>
<keyword evidence="1" id="KW-0134">Cell wall</keyword>
<keyword evidence="5" id="KW-1133">Transmembrane helix</keyword>
<dbReference type="Proteomes" id="UP000229095">
    <property type="component" value="Unassembled WGS sequence"/>
</dbReference>
<dbReference type="Gene3D" id="2.60.40.10">
    <property type="entry name" value="Immunoglobulins"/>
    <property type="match status" value="1"/>
</dbReference>
<keyword evidence="11" id="KW-1185">Reference proteome</keyword>
<dbReference type="Pfam" id="PF16569">
    <property type="entry name" value="GramPos_pilinBB"/>
    <property type="match status" value="1"/>
</dbReference>
<dbReference type="InterPro" id="IPR032334">
    <property type="entry name" value="GramPos_pilinBB"/>
</dbReference>
<evidence type="ECO:0000256" key="3">
    <source>
        <dbReference type="ARBA" id="ARBA00022729"/>
    </source>
</evidence>
<feature type="signal peptide" evidence="6">
    <location>
        <begin position="1"/>
        <end position="31"/>
    </location>
</feature>
<keyword evidence="5" id="KW-0472">Membrane</keyword>
<dbReference type="NCBIfam" id="NF033902">
    <property type="entry name" value="iso_D2_wall_anc"/>
    <property type="match status" value="1"/>
</dbReference>
<evidence type="ECO:0000313" key="11">
    <source>
        <dbReference type="Proteomes" id="UP000229095"/>
    </source>
</evidence>
<dbReference type="NCBIfam" id="TIGR04226">
    <property type="entry name" value="RrgB_K2N_iso_D2"/>
    <property type="match status" value="1"/>
</dbReference>
<evidence type="ECO:0000259" key="7">
    <source>
        <dbReference type="Pfam" id="PF00746"/>
    </source>
</evidence>
<dbReference type="Pfam" id="PF00746">
    <property type="entry name" value="Gram_pos_anchor"/>
    <property type="match status" value="1"/>
</dbReference>
<keyword evidence="3 6" id="KW-0732">Signal</keyword>
<feature type="domain" description="Gram-positive cocci surface proteins LPxTG" evidence="7">
    <location>
        <begin position="504"/>
        <end position="541"/>
    </location>
</feature>
<dbReference type="InterPro" id="IPR019931">
    <property type="entry name" value="LPXTG_anchor"/>
</dbReference>
<feature type="domain" description="SpaA-like prealbumin fold" evidence="9">
    <location>
        <begin position="369"/>
        <end position="462"/>
    </location>
</feature>
<name>A0A2M9H8X5_9BIFI</name>